<dbReference type="Pfam" id="PF00646">
    <property type="entry name" value="F-box"/>
    <property type="match status" value="1"/>
</dbReference>
<dbReference type="Pfam" id="PF03478">
    <property type="entry name" value="Beta-prop_KIB1-4"/>
    <property type="match status" value="1"/>
</dbReference>
<accession>A0A2U1KXZ3</accession>
<dbReference type="InterPro" id="IPR005174">
    <property type="entry name" value="KIB1-4_b-propeller"/>
</dbReference>
<feature type="domain" description="F-box" evidence="2">
    <location>
        <begin position="50"/>
        <end position="81"/>
    </location>
</feature>
<dbReference type="PANTHER" id="PTHR33127:SF5">
    <property type="entry name" value="TRANSMEMBRANE PROTEIN"/>
    <property type="match status" value="1"/>
</dbReference>
<dbReference type="OrthoDB" id="1863935at2759"/>
<evidence type="ECO:0008006" key="6">
    <source>
        <dbReference type="Google" id="ProtNLM"/>
    </source>
</evidence>
<keyword evidence="5" id="KW-1185">Reference proteome</keyword>
<dbReference type="Proteomes" id="UP000245207">
    <property type="component" value="Unassembled WGS sequence"/>
</dbReference>
<evidence type="ECO:0000259" key="3">
    <source>
        <dbReference type="Pfam" id="PF03478"/>
    </source>
</evidence>
<name>A0A2U1KXZ3_ARTAN</name>
<keyword evidence="1" id="KW-1133">Transmembrane helix</keyword>
<evidence type="ECO:0000259" key="2">
    <source>
        <dbReference type="Pfam" id="PF00646"/>
    </source>
</evidence>
<evidence type="ECO:0000256" key="1">
    <source>
        <dbReference type="SAM" id="Phobius"/>
    </source>
</evidence>
<gene>
    <name evidence="4" type="ORF">CTI12_AA552510</name>
</gene>
<dbReference type="AlphaFoldDB" id="A0A2U1KXZ3"/>
<dbReference type="EMBL" id="PKPP01012958">
    <property type="protein sequence ID" value="PWA41622.1"/>
    <property type="molecule type" value="Genomic_DNA"/>
</dbReference>
<proteinExistence type="predicted"/>
<feature type="domain" description="KIB1-4 beta-propeller" evidence="3">
    <location>
        <begin position="138"/>
        <end position="353"/>
    </location>
</feature>
<protein>
    <recommendedName>
        <fullName evidence="6">F-box domain-containing protein</fullName>
    </recommendedName>
</protein>
<sequence length="406" mass="46976">MEWKYIARGSDGDVETRQEVIYEDERLLVISGDTNNDGVEHNSTANESHLLNIPLHILEMIMERSSSVEYVNIRATCKRCRLAAPLIKWSNQTIRMRLQIYSSVSPWLIEINRKRGTLILKHPIIGDKYIKEMFPVWIKSICYSMFGWWLCYATFGYLVFFNPFTFDSHDLPPVYFNLRSLCFSAPPTSPDCMVVGFSIYHVHIHLVAREESWRMFTLDLGGSDLYCPIYSGYSPTFKNGRDLYVLYNKGQLDVFKDLGQKEYSQKQVVAEAPESCCRSPAQYYLMKCHQHLLQVIVGEPGENVEVFAINMKKSTKTWKKMYSLGKHMIYISGISSFCIEAKSPEMENKIYFPRVHSGNGKVVFYSLETCRYHTFNEKEIGESYGNLSETMCHGFPYALIEPYCPS</sequence>
<reference evidence="4 5" key="1">
    <citation type="journal article" date="2018" name="Mol. Plant">
        <title>The genome of Artemisia annua provides insight into the evolution of Asteraceae family and artemisinin biosynthesis.</title>
        <authorList>
            <person name="Shen Q."/>
            <person name="Zhang L."/>
            <person name="Liao Z."/>
            <person name="Wang S."/>
            <person name="Yan T."/>
            <person name="Shi P."/>
            <person name="Liu M."/>
            <person name="Fu X."/>
            <person name="Pan Q."/>
            <person name="Wang Y."/>
            <person name="Lv Z."/>
            <person name="Lu X."/>
            <person name="Zhang F."/>
            <person name="Jiang W."/>
            <person name="Ma Y."/>
            <person name="Chen M."/>
            <person name="Hao X."/>
            <person name="Li L."/>
            <person name="Tang Y."/>
            <person name="Lv G."/>
            <person name="Zhou Y."/>
            <person name="Sun X."/>
            <person name="Brodelius P.E."/>
            <person name="Rose J.K.C."/>
            <person name="Tang K."/>
        </authorList>
    </citation>
    <scope>NUCLEOTIDE SEQUENCE [LARGE SCALE GENOMIC DNA]</scope>
    <source>
        <strain evidence="5">cv. Huhao1</strain>
        <tissue evidence="4">Leaf</tissue>
    </source>
</reference>
<organism evidence="4 5">
    <name type="scientific">Artemisia annua</name>
    <name type="common">Sweet wormwood</name>
    <dbReference type="NCBI Taxonomy" id="35608"/>
    <lineage>
        <taxon>Eukaryota</taxon>
        <taxon>Viridiplantae</taxon>
        <taxon>Streptophyta</taxon>
        <taxon>Embryophyta</taxon>
        <taxon>Tracheophyta</taxon>
        <taxon>Spermatophyta</taxon>
        <taxon>Magnoliopsida</taxon>
        <taxon>eudicotyledons</taxon>
        <taxon>Gunneridae</taxon>
        <taxon>Pentapetalae</taxon>
        <taxon>asterids</taxon>
        <taxon>campanulids</taxon>
        <taxon>Asterales</taxon>
        <taxon>Asteraceae</taxon>
        <taxon>Asteroideae</taxon>
        <taxon>Anthemideae</taxon>
        <taxon>Artemisiinae</taxon>
        <taxon>Artemisia</taxon>
    </lineage>
</organism>
<evidence type="ECO:0000313" key="5">
    <source>
        <dbReference type="Proteomes" id="UP000245207"/>
    </source>
</evidence>
<feature type="transmembrane region" description="Helical" evidence="1">
    <location>
        <begin position="141"/>
        <end position="160"/>
    </location>
</feature>
<comment type="caution">
    <text evidence="4">The sequence shown here is derived from an EMBL/GenBank/DDBJ whole genome shotgun (WGS) entry which is preliminary data.</text>
</comment>
<evidence type="ECO:0000313" key="4">
    <source>
        <dbReference type="EMBL" id="PWA41622.1"/>
    </source>
</evidence>
<dbReference type="InterPro" id="IPR001810">
    <property type="entry name" value="F-box_dom"/>
</dbReference>
<dbReference type="PANTHER" id="PTHR33127">
    <property type="entry name" value="TRANSMEMBRANE PROTEIN"/>
    <property type="match status" value="1"/>
</dbReference>
<keyword evidence="1" id="KW-0812">Transmembrane</keyword>
<keyword evidence="1" id="KW-0472">Membrane</keyword>